<accession>A0A7Y9ARL9</accession>
<dbReference type="AlphaFoldDB" id="A0A7Y9ARL9"/>
<proteinExistence type="inferred from homology"/>
<dbReference type="InterPro" id="IPR015421">
    <property type="entry name" value="PyrdxlP-dep_Trfase_major"/>
</dbReference>
<dbReference type="InterPro" id="IPR015422">
    <property type="entry name" value="PyrdxlP-dep_Trfase_small"/>
</dbReference>
<gene>
    <name evidence="8" type="ORF">BJ968_000031</name>
</gene>
<dbReference type="EC" id="4.1.1.28" evidence="8"/>
<evidence type="ECO:0000313" key="9">
    <source>
        <dbReference type="Proteomes" id="UP000521922"/>
    </source>
</evidence>
<dbReference type="GO" id="GO:0030170">
    <property type="term" value="F:pyridoxal phosphate binding"/>
    <property type="evidence" value="ECO:0007669"/>
    <property type="project" value="InterPro"/>
</dbReference>
<evidence type="ECO:0000256" key="3">
    <source>
        <dbReference type="ARBA" id="ARBA00022793"/>
    </source>
</evidence>
<feature type="modified residue" description="N6-(pyridoxal phosphate)lysine" evidence="6">
    <location>
        <position position="289"/>
    </location>
</feature>
<protein>
    <submittedName>
        <fullName evidence="8">Aromatic-L-amino-acid decarboxylase</fullName>
        <ecNumber evidence="8">4.1.1.28</ecNumber>
    </submittedName>
</protein>
<evidence type="ECO:0000256" key="2">
    <source>
        <dbReference type="ARBA" id="ARBA00009533"/>
    </source>
</evidence>
<comment type="cofactor">
    <cofactor evidence="1 6 7">
        <name>pyridoxal 5'-phosphate</name>
        <dbReference type="ChEBI" id="CHEBI:597326"/>
    </cofactor>
</comment>
<evidence type="ECO:0000313" key="8">
    <source>
        <dbReference type="EMBL" id="NYD20491.1"/>
    </source>
</evidence>
<evidence type="ECO:0000256" key="6">
    <source>
        <dbReference type="PIRSR" id="PIRSR602129-50"/>
    </source>
</evidence>
<dbReference type="PANTHER" id="PTHR11999:SF70">
    <property type="entry name" value="MIP05841P"/>
    <property type="match status" value="1"/>
</dbReference>
<keyword evidence="4 6" id="KW-0663">Pyridoxal phosphate</keyword>
<keyword evidence="3" id="KW-0210">Decarboxylase</keyword>
<dbReference type="GO" id="GO:0004058">
    <property type="term" value="F:aromatic-L-amino-acid decarboxylase activity"/>
    <property type="evidence" value="ECO:0007669"/>
    <property type="project" value="UniProtKB-EC"/>
</dbReference>
<dbReference type="Proteomes" id="UP000521922">
    <property type="component" value="Unassembled WGS sequence"/>
</dbReference>
<dbReference type="SUPFAM" id="SSF53383">
    <property type="entry name" value="PLP-dependent transferases"/>
    <property type="match status" value="1"/>
</dbReference>
<dbReference type="PANTHER" id="PTHR11999">
    <property type="entry name" value="GROUP II PYRIDOXAL-5-PHOSPHATE DECARBOXYLASE"/>
    <property type="match status" value="1"/>
</dbReference>
<comment type="similarity">
    <text evidence="2 7">Belongs to the group II decarboxylase family.</text>
</comment>
<reference evidence="8 9" key="1">
    <citation type="submission" date="2020-07" db="EMBL/GenBank/DDBJ databases">
        <title>Sequencing the genomes of 1000 actinobacteria strains.</title>
        <authorList>
            <person name="Klenk H.-P."/>
        </authorList>
    </citation>
    <scope>NUCLEOTIDE SEQUENCE [LARGE SCALE GENOMIC DNA]</scope>
    <source>
        <strain evidence="8 9">DSM 7487</strain>
    </source>
</reference>
<dbReference type="Gene3D" id="3.90.1150.10">
    <property type="entry name" value="Aspartate Aminotransferase, domain 1"/>
    <property type="match status" value="1"/>
</dbReference>
<dbReference type="InterPro" id="IPR002129">
    <property type="entry name" value="PyrdxlP-dep_de-COase"/>
</dbReference>
<evidence type="ECO:0000256" key="7">
    <source>
        <dbReference type="RuleBase" id="RU000382"/>
    </source>
</evidence>
<dbReference type="EMBL" id="JACCBB010000001">
    <property type="protein sequence ID" value="NYD20491.1"/>
    <property type="molecule type" value="Genomic_DNA"/>
</dbReference>
<dbReference type="GO" id="GO:0019752">
    <property type="term" value="P:carboxylic acid metabolic process"/>
    <property type="evidence" value="ECO:0007669"/>
    <property type="project" value="InterPro"/>
</dbReference>
<organism evidence="8 9">
    <name type="scientific">Kineococcus aurantiacus</name>
    <dbReference type="NCBI Taxonomy" id="37633"/>
    <lineage>
        <taxon>Bacteria</taxon>
        <taxon>Bacillati</taxon>
        <taxon>Actinomycetota</taxon>
        <taxon>Actinomycetes</taxon>
        <taxon>Kineosporiales</taxon>
        <taxon>Kineosporiaceae</taxon>
        <taxon>Kineococcus</taxon>
    </lineage>
</organism>
<comment type="caution">
    <text evidence="8">The sequence shown here is derived from an EMBL/GenBank/DDBJ whole genome shotgun (WGS) entry which is preliminary data.</text>
</comment>
<evidence type="ECO:0000256" key="5">
    <source>
        <dbReference type="ARBA" id="ARBA00023239"/>
    </source>
</evidence>
<dbReference type="RefSeq" id="WP_179748162.1">
    <property type="nucleotide sequence ID" value="NZ_BAAAGN010000002.1"/>
</dbReference>
<keyword evidence="9" id="KW-1185">Reference proteome</keyword>
<evidence type="ECO:0000256" key="1">
    <source>
        <dbReference type="ARBA" id="ARBA00001933"/>
    </source>
</evidence>
<dbReference type="Pfam" id="PF00282">
    <property type="entry name" value="Pyridoxal_deC"/>
    <property type="match status" value="1"/>
</dbReference>
<dbReference type="Gene3D" id="3.40.640.10">
    <property type="entry name" value="Type I PLP-dependent aspartate aminotransferase-like (Major domain)"/>
    <property type="match status" value="1"/>
</dbReference>
<evidence type="ECO:0000256" key="4">
    <source>
        <dbReference type="ARBA" id="ARBA00022898"/>
    </source>
</evidence>
<name>A0A7Y9ARL9_9ACTN</name>
<dbReference type="InterPro" id="IPR010977">
    <property type="entry name" value="Aromatic_deC"/>
</dbReference>
<sequence>MTDPQDEVNLLLEADLRARAYTAGIGKRPVFPTAESLAGLSAFDEPLPQRGHDPHSTLRLLDEHGTPATVESNGARYFGFVVGASLPAAAAADRLVLAWDNGALGHITSPATAAVERVAAQWLLEILDLPRHSAVGFTTSATAGTLIALATARRSLLSRLGWDLDRRGLAGAPRIRVVVTELAHVVVLKALRVLGFGQDDLVLAPVDEHGRVDAARLPEVDATTLLLLQAGEVNTGESDPFRDVIPAAKAAGAWVHVDGAFGLWARASALHELTAGVEEADSWTVDGHKWLNTPYDSAMVVVRDRDALAATMNSDAAYSTTSADSQKNLTLEFSRRARGVVVWAALRSLGRDGVAELVESTSAMATRLADGLRASGYTVLNRVVLNQVIARADTPQETARIVAAAQASGRTWFGSTVWRGQPAMRLSVSSWRTRPGDVDDLVALLADLRAA</sequence>
<keyword evidence="5 7" id="KW-0456">Lyase</keyword>
<dbReference type="InterPro" id="IPR015424">
    <property type="entry name" value="PyrdxlP-dep_Trfase"/>
</dbReference>